<organism evidence="8 9">
    <name type="scientific">Psychrosphaera algicola</name>
    <dbReference type="NCBI Taxonomy" id="3023714"/>
    <lineage>
        <taxon>Bacteria</taxon>
        <taxon>Pseudomonadati</taxon>
        <taxon>Pseudomonadota</taxon>
        <taxon>Gammaproteobacteria</taxon>
        <taxon>Alteromonadales</taxon>
        <taxon>Pseudoalteromonadaceae</taxon>
        <taxon>Psychrosphaera</taxon>
    </lineage>
</organism>
<keyword evidence="3 7" id="KW-0812">Transmembrane</keyword>
<keyword evidence="6" id="KW-0813">Transport</keyword>
<evidence type="ECO:0000256" key="5">
    <source>
        <dbReference type="ARBA" id="ARBA00023136"/>
    </source>
</evidence>
<dbReference type="InterPro" id="IPR023171">
    <property type="entry name" value="Na/H_antiporter_dom_sf"/>
</dbReference>
<keyword evidence="5 7" id="KW-0472">Membrane</keyword>
<comment type="caution">
    <text evidence="8">The sequence shown here is derived from an EMBL/GenBank/DDBJ whole genome shotgun (WGS) entry which is preliminary data.</text>
</comment>
<feature type="transmembrane region" description="Helical" evidence="7">
    <location>
        <begin position="24"/>
        <end position="44"/>
    </location>
</feature>
<evidence type="ECO:0000256" key="1">
    <source>
        <dbReference type="ARBA" id="ARBA00004429"/>
    </source>
</evidence>
<proteinExistence type="predicted"/>
<dbReference type="InterPro" id="IPR004670">
    <property type="entry name" value="NhaA"/>
</dbReference>
<evidence type="ECO:0000256" key="3">
    <source>
        <dbReference type="ARBA" id="ARBA00022692"/>
    </source>
</evidence>
<evidence type="ECO:0000256" key="6">
    <source>
        <dbReference type="ARBA" id="ARBA00023201"/>
    </source>
</evidence>
<evidence type="ECO:0000256" key="4">
    <source>
        <dbReference type="ARBA" id="ARBA00022989"/>
    </source>
</evidence>
<dbReference type="EMBL" id="JAQOMS010000002">
    <property type="protein sequence ID" value="MDC2887976.1"/>
    <property type="molecule type" value="Genomic_DNA"/>
</dbReference>
<dbReference type="PANTHER" id="PTHR30341">
    <property type="entry name" value="SODIUM ION/PROTON ANTIPORTER NHAA-RELATED"/>
    <property type="match status" value="1"/>
</dbReference>
<gene>
    <name evidence="8" type="ORF">PN838_02975</name>
</gene>
<keyword evidence="2" id="KW-1003">Cell membrane</keyword>
<evidence type="ECO:0000256" key="7">
    <source>
        <dbReference type="SAM" id="Phobius"/>
    </source>
</evidence>
<dbReference type="Gene3D" id="1.20.1530.10">
    <property type="entry name" value="Na+/H+ antiporter like domain"/>
    <property type="match status" value="1"/>
</dbReference>
<dbReference type="PANTHER" id="PTHR30341:SF0">
    <property type="entry name" value="NA(+)_H(+) ANTIPORTER NHAA"/>
    <property type="match status" value="1"/>
</dbReference>
<evidence type="ECO:0000313" key="8">
    <source>
        <dbReference type="EMBL" id="MDC2887976.1"/>
    </source>
</evidence>
<accession>A0ABT5FBM1</accession>
<dbReference type="Proteomes" id="UP001528411">
    <property type="component" value="Unassembled WGS sequence"/>
</dbReference>
<keyword evidence="9" id="KW-1185">Reference proteome</keyword>
<dbReference type="Pfam" id="PF06965">
    <property type="entry name" value="Na_H_antiport_1"/>
    <property type="match status" value="1"/>
</dbReference>
<keyword evidence="6" id="KW-0739">Sodium transport</keyword>
<comment type="subcellular location">
    <subcellularLocation>
        <location evidence="1">Cell inner membrane</location>
        <topology evidence="1">Multi-pass membrane protein</topology>
    </subcellularLocation>
</comment>
<protein>
    <submittedName>
        <fullName evidence="8">Na+/H+ antiporter NhaA</fullName>
    </submittedName>
</protein>
<keyword evidence="6" id="KW-0406">Ion transport</keyword>
<evidence type="ECO:0000313" key="9">
    <source>
        <dbReference type="Proteomes" id="UP001528411"/>
    </source>
</evidence>
<keyword evidence="6" id="KW-0915">Sodium</keyword>
<evidence type="ECO:0000256" key="2">
    <source>
        <dbReference type="ARBA" id="ARBA00022475"/>
    </source>
</evidence>
<sequence length="83" mass="9388">MQCILEKVHGPFSNFIRAQTTSSIFLLVATITALWWANSAYSAFYLELINTPIGFIVGDLEIRATFKHIINDGLMVIFFFSLV</sequence>
<reference evidence="8 9" key="1">
    <citation type="submission" date="2023-01" db="EMBL/GenBank/DDBJ databases">
        <title>Psychrosphaera sp. nov., isolated from marine algae.</title>
        <authorList>
            <person name="Bayburt H."/>
            <person name="Choi B.J."/>
            <person name="Kim J.M."/>
            <person name="Choi D.G."/>
            <person name="Jeon C.O."/>
        </authorList>
    </citation>
    <scope>NUCLEOTIDE SEQUENCE [LARGE SCALE GENOMIC DNA]</scope>
    <source>
        <strain evidence="8 9">G1-22</strain>
    </source>
</reference>
<keyword evidence="4 7" id="KW-1133">Transmembrane helix</keyword>
<name>A0ABT5FBM1_9GAMM</name>